<keyword evidence="3" id="KW-1185">Reference proteome</keyword>
<comment type="caution">
    <text evidence="2">The sequence shown here is derived from an EMBL/GenBank/DDBJ whole genome shotgun (WGS) entry which is preliminary data.</text>
</comment>
<feature type="compositionally biased region" description="Basic residues" evidence="1">
    <location>
        <begin position="211"/>
        <end position="221"/>
    </location>
</feature>
<dbReference type="EMBL" id="LFZN01000047">
    <property type="protein sequence ID" value="KXT02051.1"/>
    <property type="molecule type" value="Genomic_DNA"/>
</dbReference>
<organism evidence="2 3">
    <name type="scientific">Pseudocercospora eumusae</name>
    <dbReference type="NCBI Taxonomy" id="321146"/>
    <lineage>
        <taxon>Eukaryota</taxon>
        <taxon>Fungi</taxon>
        <taxon>Dikarya</taxon>
        <taxon>Ascomycota</taxon>
        <taxon>Pezizomycotina</taxon>
        <taxon>Dothideomycetes</taxon>
        <taxon>Dothideomycetidae</taxon>
        <taxon>Mycosphaerellales</taxon>
        <taxon>Mycosphaerellaceae</taxon>
        <taxon>Pseudocercospora</taxon>
    </lineage>
</organism>
<proteinExistence type="predicted"/>
<accession>A0A139HHV0</accession>
<name>A0A139HHV0_9PEZI</name>
<feature type="compositionally biased region" description="Basic and acidic residues" evidence="1">
    <location>
        <begin position="193"/>
        <end position="208"/>
    </location>
</feature>
<protein>
    <submittedName>
        <fullName evidence="2">Uncharacterized protein</fullName>
    </submittedName>
</protein>
<dbReference type="OrthoDB" id="3828405at2759"/>
<sequence>MNAFYTFIDHILDAQAKFFVHSLSTDKIQAIDIETSSRKVLKQQHLAIVKRNATKALEDFLEDKEIANVTGNVDEYDIDIDDETILEEGLCFVVKGWRDGEEDDGMGRFARVRGAVGMYVVEMRKGRVLEWVRRRREEISAVMEEEDEDPAIPGPTAVEENVEDWGVGSDGSTEGTNLVDAQDSPSQVDSPEAEGKEKRDPVIEDKPLSRTQKRNKKKAAKKAREEAASQDADSPTAQKTTLLGSASAADGSGGVGESSDGEEDEGEKQEDEPSDLFRGLDQTWDDMGPFGWLIGIQVFGNVIRDLLLLLLVKLLPFHDSEPQLSDNVSSISHQYAKARQPDPAGIEKESQNAAWAEAPSLFLTAPAMPSLFRVLISITHQDQVRKVVTLFAQAATNADKCKRKNGRVYDAITQFCGRTDIVVPSTYATKGAEKAAAPPKFPNNLSVRIEGKCSPPQWVPQSYCKAQFFEACASGGRFGGNVKKFGRNQCQSWIIDIVPATLKYETAASPSHNVINGLIDIAKSMSATAKPTKDRCAAYPYPDCP</sequence>
<reference evidence="2 3" key="1">
    <citation type="submission" date="2015-07" db="EMBL/GenBank/DDBJ databases">
        <title>Comparative genomics of the Sigatoka disease complex on banana suggests a link between parallel evolutionary changes in Pseudocercospora fijiensis and Pseudocercospora eumusae and increased virulence on the banana host.</title>
        <authorList>
            <person name="Chang T.-C."/>
            <person name="Salvucci A."/>
            <person name="Crous P.W."/>
            <person name="Stergiopoulos I."/>
        </authorList>
    </citation>
    <scope>NUCLEOTIDE SEQUENCE [LARGE SCALE GENOMIC DNA]</scope>
    <source>
        <strain evidence="2 3">CBS 114824</strain>
    </source>
</reference>
<evidence type="ECO:0000313" key="2">
    <source>
        <dbReference type="EMBL" id="KXT02051.1"/>
    </source>
</evidence>
<feature type="compositionally biased region" description="Polar residues" evidence="1">
    <location>
        <begin position="231"/>
        <end position="243"/>
    </location>
</feature>
<feature type="region of interest" description="Disordered" evidence="1">
    <location>
        <begin position="142"/>
        <end position="281"/>
    </location>
</feature>
<feature type="compositionally biased region" description="Acidic residues" evidence="1">
    <location>
        <begin position="259"/>
        <end position="274"/>
    </location>
</feature>
<dbReference type="AlphaFoldDB" id="A0A139HHV0"/>
<evidence type="ECO:0000256" key="1">
    <source>
        <dbReference type="SAM" id="MobiDB-lite"/>
    </source>
</evidence>
<evidence type="ECO:0000313" key="3">
    <source>
        <dbReference type="Proteomes" id="UP000070133"/>
    </source>
</evidence>
<gene>
    <name evidence="2" type="ORF">AC578_6558</name>
</gene>
<dbReference type="Proteomes" id="UP000070133">
    <property type="component" value="Unassembled WGS sequence"/>
</dbReference>